<feature type="transmembrane region" description="Helical" evidence="7">
    <location>
        <begin position="174"/>
        <end position="192"/>
    </location>
</feature>
<accession>A0A7S1C2N6</accession>
<keyword evidence="3 7" id="KW-0812">Transmembrane</keyword>
<protein>
    <submittedName>
        <fullName evidence="8">Uncharacterized protein</fullName>
    </submittedName>
</protein>
<dbReference type="PANTHER" id="PTHR31893:SF5">
    <property type="entry name" value="TRANSMEMBRANE PROTEIN 151 HOMOLOG"/>
    <property type="match status" value="1"/>
</dbReference>
<feature type="transmembrane region" description="Helical" evidence="7">
    <location>
        <begin position="131"/>
        <end position="153"/>
    </location>
</feature>
<dbReference type="AlphaFoldDB" id="A0A7S1C2N6"/>
<organism evidence="8">
    <name type="scientific">Corethron hystrix</name>
    <dbReference type="NCBI Taxonomy" id="216773"/>
    <lineage>
        <taxon>Eukaryota</taxon>
        <taxon>Sar</taxon>
        <taxon>Stramenopiles</taxon>
        <taxon>Ochrophyta</taxon>
        <taxon>Bacillariophyta</taxon>
        <taxon>Coscinodiscophyceae</taxon>
        <taxon>Corethrophycidae</taxon>
        <taxon>Corethrales</taxon>
        <taxon>Corethraceae</taxon>
        <taxon>Corethron</taxon>
    </lineage>
</organism>
<dbReference type="GO" id="GO:0016020">
    <property type="term" value="C:membrane"/>
    <property type="evidence" value="ECO:0007669"/>
    <property type="project" value="UniProtKB-SubCell"/>
</dbReference>
<evidence type="ECO:0000256" key="1">
    <source>
        <dbReference type="ARBA" id="ARBA00004141"/>
    </source>
</evidence>
<sequence>MYQESIAIMYLPNHRARVMKPFLSRPSTHCSFVSISLCPVLVTFLLLLATCSGGPHPHLPPHPFLLWRGGGGSERTSSLSSSPSRPPHVTSSVIDGTTGRVIWQSEVLSVPTVPPSALLPSFLPEWCRNHIRASLLSIFLWYAIARKLMLSFLAHVNRSTFFSVVRPGRWTPPAAVSLLSLKLWSSLVPFLLRWMRYMVSRILSLAHAVLMVLPAPLRSVTYAILVGLYLLESATSSTRQYLSNVLAPEEAAHLMESISFSPPMVTWKVRCYHYDWRRKPVDGTKAGRSWEKRKVVTHTATRNYECDGRWTDASTVGVWERGLCEERTWRLGKPPSRPFVPYSKLSMSKALVLMDEEATADYYRQQSEFVMGEGRRDTLAEFSTAVDVEGFRPKVLVSHTVLGPKGTKIVRMHYFWIFTLLGLTIPYRIWFSRHCDELAISVIKHLYGKVQQKEKKSSQGWLSSFGNLACIWGKEVDQEKEKVIEVGILKAAEEAALMLLEAEQKEAEAHSKNSEEDIEMQTPKAKEKIETGTKDVK</sequence>
<reference evidence="8" key="1">
    <citation type="submission" date="2021-01" db="EMBL/GenBank/DDBJ databases">
        <authorList>
            <person name="Corre E."/>
            <person name="Pelletier E."/>
            <person name="Niang G."/>
            <person name="Scheremetjew M."/>
            <person name="Finn R."/>
            <person name="Kale V."/>
            <person name="Holt S."/>
            <person name="Cochrane G."/>
            <person name="Meng A."/>
            <person name="Brown T."/>
            <person name="Cohen L."/>
        </authorList>
    </citation>
    <scope>NUCLEOTIDE SEQUENCE</scope>
    <source>
        <strain evidence="8">308</strain>
    </source>
</reference>
<keyword evidence="5 7" id="KW-0472">Membrane</keyword>
<evidence type="ECO:0000256" key="7">
    <source>
        <dbReference type="SAM" id="Phobius"/>
    </source>
</evidence>
<evidence type="ECO:0000313" key="8">
    <source>
        <dbReference type="EMBL" id="CAD8903959.1"/>
    </source>
</evidence>
<evidence type="ECO:0000256" key="6">
    <source>
        <dbReference type="SAM" id="MobiDB-lite"/>
    </source>
</evidence>
<dbReference type="EMBL" id="HBFR01042646">
    <property type="protein sequence ID" value="CAD8903959.1"/>
    <property type="molecule type" value="Transcribed_RNA"/>
</dbReference>
<proteinExistence type="inferred from homology"/>
<dbReference type="PANTHER" id="PTHR31893">
    <property type="entry name" value="TRANSMEMBRANE PROTEIN 151 HOMOLOG"/>
    <property type="match status" value="1"/>
</dbReference>
<evidence type="ECO:0000256" key="4">
    <source>
        <dbReference type="ARBA" id="ARBA00022989"/>
    </source>
</evidence>
<comment type="similarity">
    <text evidence="2">Belongs to the TMEM151 family.</text>
</comment>
<comment type="subcellular location">
    <subcellularLocation>
        <location evidence="1">Membrane</location>
        <topology evidence="1">Multi-pass membrane protein</topology>
    </subcellularLocation>
</comment>
<feature type="transmembrane region" description="Helical" evidence="7">
    <location>
        <begin position="414"/>
        <end position="431"/>
    </location>
</feature>
<evidence type="ECO:0000256" key="2">
    <source>
        <dbReference type="ARBA" id="ARBA00009583"/>
    </source>
</evidence>
<dbReference type="InterPro" id="IPR026767">
    <property type="entry name" value="Tmem151"/>
</dbReference>
<dbReference type="Pfam" id="PF14857">
    <property type="entry name" value="TMEM151"/>
    <property type="match status" value="1"/>
</dbReference>
<name>A0A7S1C2N6_9STRA</name>
<evidence type="ECO:0000256" key="3">
    <source>
        <dbReference type="ARBA" id="ARBA00022692"/>
    </source>
</evidence>
<gene>
    <name evidence="8" type="ORF">CHYS00102_LOCUS31179</name>
</gene>
<feature type="compositionally biased region" description="Basic and acidic residues" evidence="6">
    <location>
        <begin position="524"/>
        <end position="537"/>
    </location>
</feature>
<feature type="compositionally biased region" description="Basic and acidic residues" evidence="6">
    <location>
        <begin position="506"/>
        <end position="515"/>
    </location>
</feature>
<evidence type="ECO:0000256" key="5">
    <source>
        <dbReference type="ARBA" id="ARBA00023136"/>
    </source>
</evidence>
<feature type="region of interest" description="Disordered" evidence="6">
    <location>
        <begin position="506"/>
        <end position="537"/>
    </location>
</feature>
<keyword evidence="4 7" id="KW-1133">Transmembrane helix</keyword>